<evidence type="ECO:0000256" key="2">
    <source>
        <dbReference type="ARBA" id="ARBA00023125"/>
    </source>
</evidence>
<protein>
    <submittedName>
        <fullName evidence="5">Transcriptional regulator, AraC family</fullName>
    </submittedName>
</protein>
<dbReference type="Proteomes" id="UP000198305">
    <property type="component" value="Unassembled WGS sequence"/>
</dbReference>
<dbReference type="AlphaFoldDB" id="A0A238Z990"/>
<evidence type="ECO:0000259" key="4">
    <source>
        <dbReference type="PROSITE" id="PS01124"/>
    </source>
</evidence>
<dbReference type="GO" id="GO:0043565">
    <property type="term" value="F:sequence-specific DNA binding"/>
    <property type="evidence" value="ECO:0007669"/>
    <property type="project" value="InterPro"/>
</dbReference>
<dbReference type="PANTHER" id="PTHR46796:SF12">
    <property type="entry name" value="HTH-TYPE DNA-BINDING TRANSCRIPTIONAL ACTIVATOR EUTR"/>
    <property type="match status" value="1"/>
</dbReference>
<dbReference type="PANTHER" id="PTHR46796">
    <property type="entry name" value="HTH-TYPE TRANSCRIPTIONAL ACTIVATOR RHAS-RELATED"/>
    <property type="match status" value="1"/>
</dbReference>
<dbReference type="InterPro" id="IPR018060">
    <property type="entry name" value="HTH_AraC"/>
</dbReference>
<keyword evidence="1" id="KW-0805">Transcription regulation</keyword>
<dbReference type="SMART" id="SM00342">
    <property type="entry name" value="HTH_ARAC"/>
    <property type="match status" value="1"/>
</dbReference>
<dbReference type="InterPro" id="IPR050204">
    <property type="entry name" value="AraC_XylS_family_regulators"/>
</dbReference>
<dbReference type="RefSeq" id="WP_089375250.1">
    <property type="nucleotide sequence ID" value="NZ_FZOA01000004.1"/>
</dbReference>
<dbReference type="OrthoDB" id="185346at2"/>
<keyword evidence="3" id="KW-0804">Transcription</keyword>
<accession>A0A238Z990</accession>
<dbReference type="SUPFAM" id="SSF46689">
    <property type="entry name" value="Homeodomain-like"/>
    <property type="match status" value="1"/>
</dbReference>
<keyword evidence="6" id="KW-1185">Reference proteome</keyword>
<evidence type="ECO:0000256" key="1">
    <source>
        <dbReference type="ARBA" id="ARBA00023015"/>
    </source>
</evidence>
<sequence length="335" mass="38237">MSFREDFLAGTPSCDQEVHIVELSTQDVLEQADALPFWSQDYTQLGKGTFSGGISSTSYQGMQIFRETMNRAVDEFASAPADSYVIGLPTIADSDSSWGLLPVRENSLITLDKNAELLFRTANLSEITVAVIPAERLEAYASQVEYIDLRKLLETIKPVESLSTSATNRLLASLTGGMRYLADVRSTEHDLHMWQHFEDDLLSTCLQALLLTRENPRQHYDHRIHRYIVNRVRDLTLSNFGCPLTISELCIELRVSRRTLNHAFARVLGITPVTYMRNVRLHRVRAELQFSPQQITSIANVAAKWGFWHMSLFSRYYRELFGECPNETLLRSRVR</sequence>
<dbReference type="InterPro" id="IPR009057">
    <property type="entry name" value="Homeodomain-like_sf"/>
</dbReference>
<organism evidence="5 6">
    <name type="scientific">Methylobacillus rhizosphaerae</name>
    <dbReference type="NCBI Taxonomy" id="551994"/>
    <lineage>
        <taxon>Bacteria</taxon>
        <taxon>Pseudomonadati</taxon>
        <taxon>Pseudomonadota</taxon>
        <taxon>Betaproteobacteria</taxon>
        <taxon>Nitrosomonadales</taxon>
        <taxon>Methylophilaceae</taxon>
        <taxon>Methylobacillus</taxon>
    </lineage>
</organism>
<feature type="domain" description="HTH araC/xylS-type" evidence="4">
    <location>
        <begin position="230"/>
        <end position="331"/>
    </location>
</feature>
<name>A0A238Z990_9PROT</name>
<proteinExistence type="predicted"/>
<evidence type="ECO:0000256" key="3">
    <source>
        <dbReference type="ARBA" id="ARBA00023163"/>
    </source>
</evidence>
<reference evidence="6" key="1">
    <citation type="submission" date="2017-06" db="EMBL/GenBank/DDBJ databases">
        <authorList>
            <person name="Varghese N."/>
            <person name="Submissions S."/>
        </authorList>
    </citation>
    <scope>NUCLEOTIDE SEQUENCE [LARGE SCALE GENOMIC DNA]</scope>
    <source>
        <strain evidence="6">Ca-68</strain>
    </source>
</reference>
<keyword evidence="2" id="KW-0238">DNA-binding</keyword>
<evidence type="ECO:0000313" key="6">
    <source>
        <dbReference type="Proteomes" id="UP000198305"/>
    </source>
</evidence>
<gene>
    <name evidence="5" type="ORF">SAMN05192560_1127</name>
</gene>
<dbReference type="Gene3D" id="1.10.10.60">
    <property type="entry name" value="Homeodomain-like"/>
    <property type="match status" value="1"/>
</dbReference>
<dbReference type="PROSITE" id="PS01124">
    <property type="entry name" value="HTH_ARAC_FAMILY_2"/>
    <property type="match status" value="1"/>
</dbReference>
<dbReference type="EMBL" id="FZOA01000004">
    <property type="protein sequence ID" value="SNR79619.1"/>
    <property type="molecule type" value="Genomic_DNA"/>
</dbReference>
<dbReference type="Pfam" id="PF12833">
    <property type="entry name" value="HTH_18"/>
    <property type="match status" value="1"/>
</dbReference>
<evidence type="ECO:0000313" key="5">
    <source>
        <dbReference type="EMBL" id="SNR79619.1"/>
    </source>
</evidence>
<dbReference type="GO" id="GO:0003700">
    <property type="term" value="F:DNA-binding transcription factor activity"/>
    <property type="evidence" value="ECO:0007669"/>
    <property type="project" value="InterPro"/>
</dbReference>